<dbReference type="EMBL" id="CAJNNW010014278">
    <property type="protein sequence ID" value="CAE8656426.1"/>
    <property type="molecule type" value="Genomic_DNA"/>
</dbReference>
<gene>
    <name evidence="2" type="ORF">PGLA2088_LOCUS12187</name>
</gene>
<keyword evidence="1" id="KW-1133">Transmembrane helix</keyword>
<proteinExistence type="predicted"/>
<feature type="transmembrane region" description="Helical" evidence="1">
    <location>
        <begin position="421"/>
        <end position="451"/>
    </location>
</feature>
<name>A0A813IRI5_POLGL</name>
<reference evidence="2" key="1">
    <citation type="submission" date="2021-02" db="EMBL/GenBank/DDBJ databases">
        <authorList>
            <person name="Dougan E. K."/>
            <person name="Rhodes N."/>
            <person name="Thang M."/>
            <person name="Chan C."/>
        </authorList>
    </citation>
    <scope>NUCLEOTIDE SEQUENCE</scope>
</reference>
<evidence type="ECO:0000256" key="1">
    <source>
        <dbReference type="SAM" id="Phobius"/>
    </source>
</evidence>
<feature type="transmembrane region" description="Helical" evidence="1">
    <location>
        <begin position="457"/>
        <end position="482"/>
    </location>
</feature>
<feature type="non-terminal residue" evidence="2">
    <location>
        <position position="1"/>
    </location>
</feature>
<evidence type="ECO:0000313" key="2">
    <source>
        <dbReference type="EMBL" id="CAE8656426.1"/>
    </source>
</evidence>
<organism evidence="2 3">
    <name type="scientific">Polarella glacialis</name>
    <name type="common">Dinoflagellate</name>
    <dbReference type="NCBI Taxonomy" id="89957"/>
    <lineage>
        <taxon>Eukaryota</taxon>
        <taxon>Sar</taxon>
        <taxon>Alveolata</taxon>
        <taxon>Dinophyceae</taxon>
        <taxon>Suessiales</taxon>
        <taxon>Suessiaceae</taxon>
        <taxon>Polarella</taxon>
    </lineage>
</organism>
<accession>A0A813IRI5</accession>
<keyword evidence="1" id="KW-0812">Transmembrane</keyword>
<dbReference type="Proteomes" id="UP000626109">
    <property type="component" value="Unassembled WGS sequence"/>
</dbReference>
<sequence>LFCGDEDLVVVLPLSRNASQKLGAGLRGPAFRPSEFLDVVPITPNVVIGVTAQDLVLERWKLKTSPEEGPSAGNRELQQRVPAGLSDFSGLISSFEGGLRLFVEHVALRLFLFAGNRIHAYDLSSLQALYTLTVAVDGEPLGGWLEEVELLARWDYGKAFLAYQQEGLSVSMWSTSDGKARGKIEAVMGLLCCDISHAEVGTLEAGVQPLTSAVAVTLEVDGEIRLFKEEAGGHGECEWRQFGSVQSVGLIVEVKLERKLMLALSHREDGSSGTVHVWDLAFEGAVSYRSREFARTGNNNNNNIQTITITLTTKTTTLTTTTTPTTLTTTLTTTPTTLTTTTALPGLQTGLRPGMVAPLWRCASYLKTCLKLGFASGDFLMCCCWFCCFLLLFIFHFCVLRPKQLQGKLGLARPGCYCCCHFCYCYYVCCHCDVVVVAVVGGDSFFVVVVADVGGDVAVIVTMFVVIVVLVVVIVVIVVILVKAWQARRRPFLWGSLTFAG</sequence>
<feature type="transmembrane region" description="Helical" evidence="1">
    <location>
        <begin position="372"/>
        <end position="400"/>
    </location>
</feature>
<keyword evidence="1" id="KW-0472">Membrane</keyword>
<comment type="caution">
    <text evidence="2">The sequence shown here is derived from an EMBL/GenBank/DDBJ whole genome shotgun (WGS) entry which is preliminary data.</text>
</comment>
<protein>
    <submittedName>
        <fullName evidence="2">Uncharacterized protein</fullName>
    </submittedName>
</protein>
<dbReference type="AlphaFoldDB" id="A0A813IRI5"/>
<evidence type="ECO:0000313" key="3">
    <source>
        <dbReference type="Proteomes" id="UP000626109"/>
    </source>
</evidence>